<dbReference type="AlphaFoldDB" id="A0A5E7VEP7"/>
<gene>
    <name evidence="1" type="ORF">PS938_04897</name>
</gene>
<evidence type="ECO:0000313" key="2">
    <source>
        <dbReference type="Proteomes" id="UP000327191"/>
    </source>
</evidence>
<evidence type="ECO:0000313" key="1">
    <source>
        <dbReference type="EMBL" id="VVQ20478.1"/>
    </source>
</evidence>
<proteinExistence type="predicted"/>
<dbReference type="Proteomes" id="UP000327191">
    <property type="component" value="Unassembled WGS sequence"/>
</dbReference>
<dbReference type="EMBL" id="CABVJE010000025">
    <property type="protein sequence ID" value="VVQ20478.1"/>
    <property type="molecule type" value="Genomic_DNA"/>
</dbReference>
<organism evidence="1 2">
    <name type="scientific">Pseudomonas fluorescens</name>
    <dbReference type="NCBI Taxonomy" id="294"/>
    <lineage>
        <taxon>Bacteria</taxon>
        <taxon>Pseudomonadati</taxon>
        <taxon>Pseudomonadota</taxon>
        <taxon>Gammaproteobacteria</taxon>
        <taxon>Pseudomonadales</taxon>
        <taxon>Pseudomonadaceae</taxon>
        <taxon>Pseudomonas</taxon>
    </lineage>
</organism>
<reference evidence="1 2" key="1">
    <citation type="submission" date="2019-09" db="EMBL/GenBank/DDBJ databases">
        <authorList>
            <person name="Chandra G."/>
            <person name="Truman W A."/>
        </authorList>
    </citation>
    <scope>NUCLEOTIDE SEQUENCE [LARGE SCALE GENOMIC DNA]</scope>
    <source>
        <strain evidence="1">PS938</strain>
    </source>
</reference>
<name>A0A5E7VEP7_PSEFL</name>
<protein>
    <submittedName>
        <fullName evidence="1">Uncharacterized protein</fullName>
    </submittedName>
</protein>
<accession>A0A5E7VEP7</accession>
<sequence length="29" mass="2846">MGVNDDAGCLEERGALASIASRLAPTGGN</sequence>